<dbReference type="Pfam" id="PF02699">
    <property type="entry name" value="YajC"/>
    <property type="match status" value="1"/>
</dbReference>
<feature type="region of interest" description="Disordered" evidence="10">
    <location>
        <begin position="97"/>
        <end position="159"/>
    </location>
</feature>
<dbReference type="EMBL" id="RPFW01000007">
    <property type="protein sequence ID" value="TVZ01415.1"/>
    <property type="molecule type" value="Genomic_DNA"/>
</dbReference>
<comment type="caution">
    <text evidence="12">The sequence shown here is derived from an EMBL/GenBank/DDBJ whole genome shotgun (WGS) entry which is preliminary data.</text>
</comment>
<comment type="similarity">
    <text evidence="2">Belongs to the YajC family.</text>
</comment>
<dbReference type="GO" id="GO:0015031">
    <property type="term" value="P:protein transport"/>
    <property type="evidence" value="ECO:0007669"/>
    <property type="project" value="UniProtKB-KW"/>
</dbReference>
<evidence type="ECO:0000256" key="7">
    <source>
        <dbReference type="ARBA" id="ARBA00022989"/>
    </source>
</evidence>
<keyword evidence="6" id="KW-0653">Protein transport</keyword>
<dbReference type="SMART" id="SM01323">
    <property type="entry name" value="YajC"/>
    <property type="match status" value="1"/>
</dbReference>
<keyword evidence="5 11" id="KW-0812">Transmembrane</keyword>
<evidence type="ECO:0000313" key="13">
    <source>
        <dbReference type="Proteomes" id="UP000460272"/>
    </source>
</evidence>
<name>A0A6P2BTJ6_9ACTN</name>
<evidence type="ECO:0000256" key="8">
    <source>
        <dbReference type="ARBA" id="ARBA00023010"/>
    </source>
</evidence>
<feature type="compositionally biased region" description="Acidic residues" evidence="10">
    <location>
        <begin position="101"/>
        <end position="117"/>
    </location>
</feature>
<reference evidence="12 13" key="1">
    <citation type="submission" date="2018-11" db="EMBL/GenBank/DDBJ databases">
        <title>Trebonia kvetii gen.nov., sp.nov., a novel acidophilic actinobacterium, and proposal of the new actinobacterial family Treboniaceae fam. nov.</title>
        <authorList>
            <person name="Rapoport D."/>
            <person name="Sagova-Mareckova M."/>
            <person name="Sedlacek I."/>
            <person name="Provaznik J."/>
            <person name="Kralova S."/>
            <person name="Pavlinic D."/>
            <person name="Benes V."/>
            <person name="Kopecky J."/>
        </authorList>
    </citation>
    <scope>NUCLEOTIDE SEQUENCE [LARGE SCALE GENOMIC DNA]</scope>
    <source>
        <strain evidence="12 13">15Tr583</strain>
    </source>
</reference>
<dbReference type="AlphaFoldDB" id="A0A6P2BTJ6"/>
<evidence type="ECO:0000256" key="11">
    <source>
        <dbReference type="SAM" id="Phobius"/>
    </source>
</evidence>
<evidence type="ECO:0000256" key="9">
    <source>
        <dbReference type="ARBA" id="ARBA00023136"/>
    </source>
</evidence>
<evidence type="ECO:0000256" key="10">
    <source>
        <dbReference type="SAM" id="MobiDB-lite"/>
    </source>
</evidence>
<keyword evidence="8" id="KW-0811">Translocation</keyword>
<sequence>MDVLAATPAKSGGFNPSTLILILVVVVAFYMLMIRPQRRRAQQAQQKQSSVQPGARVRTTAGMYATVVDVDGDDVILEVAPGVEVRYMKRAVMDVVSPGDTVDEDVAPDDETDTEDLTAEHDGHDEDAEPQDTVGHPDAASSDDAEETAYERATGTKKD</sequence>
<dbReference type="GO" id="GO:0005886">
    <property type="term" value="C:plasma membrane"/>
    <property type="evidence" value="ECO:0007669"/>
    <property type="project" value="UniProtKB-SubCell"/>
</dbReference>
<evidence type="ECO:0000256" key="1">
    <source>
        <dbReference type="ARBA" id="ARBA00004162"/>
    </source>
</evidence>
<organism evidence="12 13">
    <name type="scientific">Trebonia kvetii</name>
    <dbReference type="NCBI Taxonomy" id="2480626"/>
    <lineage>
        <taxon>Bacteria</taxon>
        <taxon>Bacillati</taxon>
        <taxon>Actinomycetota</taxon>
        <taxon>Actinomycetes</taxon>
        <taxon>Streptosporangiales</taxon>
        <taxon>Treboniaceae</taxon>
        <taxon>Trebonia</taxon>
    </lineage>
</organism>
<evidence type="ECO:0000256" key="2">
    <source>
        <dbReference type="ARBA" id="ARBA00006742"/>
    </source>
</evidence>
<gene>
    <name evidence="12" type="primary">yajC</name>
    <name evidence="12" type="ORF">EAS64_32190</name>
</gene>
<evidence type="ECO:0000313" key="12">
    <source>
        <dbReference type="EMBL" id="TVZ01415.1"/>
    </source>
</evidence>
<keyword evidence="13" id="KW-1185">Reference proteome</keyword>
<keyword evidence="7 11" id="KW-1133">Transmembrane helix</keyword>
<dbReference type="Proteomes" id="UP000460272">
    <property type="component" value="Unassembled WGS sequence"/>
</dbReference>
<keyword evidence="3" id="KW-0813">Transport</keyword>
<evidence type="ECO:0000256" key="4">
    <source>
        <dbReference type="ARBA" id="ARBA00022475"/>
    </source>
</evidence>
<keyword evidence="4" id="KW-1003">Cell membrane</keyword>
<evidence type="ECO:0000256" key="3">
    <source>
        <dbReference type="ARBA" id="ARBA00022448"/>
    </source>
</evidence>
<evidence type="ECO:0000256" key="6">
    <source>
        <dbReference type="ARBA" id="ARBA00022927"/>
    </source>
</evidence>
<accession>A0A6P2BTJ6</accession>
<protein>
    <submittedName>
        <fullName evidence="12">Preprotein translocase subunit YajC</fullName>
    </submittedName>
</protein>
<evidence type="ECO:0000256" key="5">
    <source>
        <dbReference type="ARBA" id="ARBA00022692"/>
    </source>
</evidence>
<dbReference type="InterPro" id="IPR003849">
    <property type="entry name" value="Preprotein_translocase_YajC"/>
</dbReference>
<comment type="subcellular location">
    <subcellularLocation>
        <location evidence="1">Cell membrane</location>
        <topology evidence="1">Single-pass membrane protein</topology>
    </subcellularLocation>
</comment>
<dbReference type="PANTHER" id="PTHR33909">
    <property type="entry name" value="SEC TRANSLOCON ACCESSORY COMPLEX SUBUNIT YAJC"/>
    <property type="match status" value="1"/>
</dbReference>
<dbReference type="PRINTS" id="PR01853">
    <property type="entry name" value="YAJCTRNLCASE"/>
</dbReference>
<proteinExistence type="inferred from homology"/>
<dbReference type="PANTHER" id="PTHR33909:SF1">
    <property type="entry name" value="SEC TRANSLOCON ACCESSORY COMPLEX SUBUNIT YAJC"/>
    <property type="match status" value="1"/>
</dbReference>
<feature type="transmembrane region" description="Helical" evidence="11">
    <location>
        <begin position="12"/>
        <end position="33"/>
    </location>
</feature>
<dbReference type="NCBIfam" id="TIGR00739">
    <property type="entry name" value="yajC"/>
    <property type="match status" value="1"/>
</dbReference>
<keyword evidence="9 11" id="KW-0472">Membrane</keyword>
<dbReference type="OrthoDB" id="2200301at2"/>